<dbReference type="EMBL" id="AQPW01000038">
    <property type="protein sequence ID" value="EON30824.1"/>
    <property type="molecule type" value="Genomic_DNA"/>
</dbReference>
<dbReference type="AlphaFoldDB" id="R7Y556"/>
<evidence type="ECO:0000313" key="1">
    <source>
        <dbReference type="EMBL" id="EON30824.1"/>
    </source>
</evidence>
<accession>R7Y556</accession>
<dbReference type="Proteomes" id="UP000013569">
    <property type="component" value="Unassembled WGS sequence"/>
</dbReference>
<gene>
    <name evidence="1" type="ORF">GTC6_20540</name>
</gene>
<comment type="caution">
    <text evidence="1">The sequence shown here is derived from an EMBL/GenBank/DDBJ whole genome shotgun (WGS) entry which is preliminary data.</text>
</comment>
<proteinExistence type="predicted"/>
<sequence length="222" mass="24893">MASLRNFEGPVVRDEWAWIDSLKKARSEGVEEPKFQELHQEFITVTTSQGTALRDWRRRFKRAGFRGLYGRHTVFRKRFEGSLLLFRAAQDWRAGLSWAADARFAQSHDQMAGKITSTKIWAGLVPGEAVLGWNMYRAAVEHGAMPVYETRDVPGVGLVTVALDDCAELLVDYTRLREVDEHFSDLVPGQVTCVGELDGLTRVSDREVSVAMAIYAMAGVGK</sequence>
<evidence type="ECO:0000313" key="2">
    <source>
        <dbReference type="Proteomes" id="UP000013569"/>
    </source>
</evidence>
<organism evidence="1 2">
    <name type="scientific">Gordonia terrae C-6</name>
    <dbReference type="NCBI Taxonomy" id="1316928"/>
    <lineage>
        <taxon>Bacteria</taxon>
        <taxon>Bacillati</taxon>
        <taxon>Actinomycetota</taxon>
        <taxon>Actinomycetes</taxon>
        <taxon>Mycobacteriales</taxon>
        <taxon>Gordoniaceae</taxon>
        <taxon>Gordonia</taxon>
    </lineage>
</organism>
<protein>
    <submittedName>
        <fullName evidence="1">Uncharacterized protein</fullName>
    </submittedName>
</protein>
<name>R7Y556_9ACTN</name>
<reference evidence="1 2" key="1">
    <citation type="journal article" date="2013" name="Genome Announc.">
        <title>Draft Genome Sequence of a Benzothiophene-Desulfurizing Bacterium, Gordona terrae Strain C-6.</title>
        <authorList>
            <person name="Wang W."/>
            <person name="Ma T."/>
            <person name="Ren Y."/>
            <person name="Li G."/>
        </authorList>
    </citation>
    <scope>NUCLEOTIDE SEQUENCE [LARGE SCALE GENOMIC DNA]</scope>
    <source>
        <strain evidence="1 2">C-6</strain>
    </source>
</reference>